<reference evidence="4 5" key="1">
    <citation type="submission" date="2022-06" db="EMBL/GenBank/DDBJ databases">
        <title>Haloarcula sp. a new haloarchaeum isolate from saline soil.</title>
        <authorList>
            <person name="Strakova D."/>
            <person name="Galisteo C."/>
            <person name="Sanchez-Porro C."/>
            <person name="Ventosa A."/>
        </authorList>
    </citation>
    <scope>NUCLEOTIDE SEQUENCE [LARGE SCALE GENOMIC DNA]</scope>
    <source>
        <strain evidence="4 5">S1AR25-5A</strain>
    </source>
</reference>
<comment type="caution">
    <text evidence="4">The sequence shown here is derived from an EMBL/GenBank/DDBJ whole genome shotgun (WGS) entry which is preliminary data.</text>
</comment>
<dbReference type="EMBL" id="JAMQOM010000005">
    <property type="protein sequence ID" value="MDS0222265.1"/>
    <property type="molecule type" value="Genomic_DNA"/>
</dbReference>
<evidence type="ECO:0000313" key="5">
    <source>
        <dbReference type="Proteomes" id="UP001253439"/>
    </source>
</evidence>
<dbReference type="EMBL" id="JAMQOM010000016">
    <property type="protein sequence ID" value="MDS0223482.1"/>
    <property type="molecule type" value="Genomic_DNA"/>
</dbReference>
<evidence type="ECO:0000313" key="1">
    <source>
        <dbReference type="EMBL" id="MDS0222265.1"/>
    </source>
</evidence>
<sequence length="30" mass="3549">DAVRARSWYGEFRELVLMCAVHNIKQSLKQ</sequence>
<accession>A0AAE4F0Z3</accession>
<dbReference type="Proteomes" id="UP001253439">
    <property type="component" value="Unassembled WGS sequence"/>
</dbReference>
<dbReference type="EMBL" id="JAMQOM010000029">
    <property type="protein sequence ID" value="MDS0223831.1"/>
    <property type="molecule type" value="Genomic_DNA"/>
</dbReference>
<proteinExistence type="predicted"/>
<evidence type="ECO:0000313" key="2">
    <source>
        <dbReference type="EMBL" id="MDS0223482.1"/>
    </source>
</evidence>
<organism evidence="4 5">
    <name type="scientific">Haloarcula terrestris</name>
    <dbReference type="NCBI Taxonomy" id="2950533"/>
    <lineage>
        <taxon>Archaea</taxon>
        <taxon>Methanobacteriati</taxon>
        <taxon>Methanobacteriota</taxon>
        <taxon>Stenosarchaea group</taxon>
        <taxon>Halobacteria</taxon>
        <taxon>Halobacteriales</taxon>
        <taxon>Haloarculaceae</taxon>
        <taxon>Haloarcula</taxon>
    </lineage>
</organism>
<feature type="non-terminal residue" evidence="4">
    <location>
        <position position="1"/>
    </location>
</feature>
<dbReference type="AlphaFoldDB" id="A0AAE4F0Z3"/>
<gene>
    <name evidence="1" type="ORF">NDI54_12985</name>
    <name evidence="2" type="ORF">NDI54_19260</name>
    <name evidence="3" type="ORF">NDI54_21115</name>
    <name evidence="4" type="ORF">NDI54_21230</name>
</gene>
<keyword evidence="5" id="KW-1185">Reference proteome</keyword>
<name>A0AAE4F0Z3_9EURY</name>
<evidence type="ECO:0000313" key="3">
    <source>
        <dbReference type="EMBL" id="MDS0223831.1"/>
    </source>
</evidence>
<evidence type="ECO:0000313" key="4">
    <source>
        <dbReference type="EMBL" id="MDS0223853.1"/>
    </source>
</evidence>
<protein>
    <submittedName>
        <fullName evidence="4">IS5/IS1182 family transposase</fullName>
    </submittedName>
</protein>
<dbReference type="EMBL" id="JAMQOM010000030">
    <property type="protein sequence ID" value="MDS0223853.1"/>
    <property type="molecule type" value="Genomic_DNA"/>
</dbReference>